<evidence type="ECO:0000313" key="2">
    <source>
        <dbReference type="Proteomes" id="UP001337305"/>
    </source>
</evidence>
<keyword evidence="2" id="KW-1185">Reference proteome</keyword>
<organism evidence="1 2">
    <name type="scientific">Flavivirga spongiicola</name>
    <dbReference type="NCBI Taxonomy" id="421621"/>
    <lineage>
        <taxon>Bacteria</taxon>
        <taxon>Pseudomonadati</taxon>
        <taxon>Bacteroidota</taxon>
        <taxon>Flavobacteriia</taxon>
        <taxon>Flavobacteriales</taxon>
        <taxon>Flavobacteriaceae</taxon>
        <taxon>Flavivirga</taxon>
    </lineage>
</organism>
<sequence>MKYEYNLRERSEIVFMATKAVDELDARELIDWFEKAIENKRRLNLIQIEKALKRY</sequence>
<protein>
    <submittedName>
        <fullName evidence="1">Uncharacterized protein</fullName>
    </submittedName>
</protein>
<gene>
    <name evidence="1" type="ORF">N1F79_21840</name>
</gene>
<proteinExistence type="predicted"/>
<dbReference type="Proteomes" id="UP001337305">
    <property type="component" value="Unassembled WGS sequence"/>
</dbReference>
<comment type="caution">
    <text evidence="1">The sequence shown here is derived from an EMBL/GenBank/DDBJ whole genome shotgun (WGS) entry which is preliminary data.</text>
</comment>
<evidence type="ECO:0000313" key="1">
    <source>
        <dbReference type="EMBL" id="MEF3835782.1"/>
    </source>
</evidence>
<accession>A0ABU7Y0R5</accession>
<dbReference type="EMBL" id="JAODOP010000004">
    <property type="protein sequence ID" value="MEF3835782.1"/>
    <property type="molecule type" value="Genomic_DNA"/>
</dbReference>
<dbReference type="RefSeq" id="WP_303308061.1">
    <property type="nucleotide sequence ID" value="NZ_JAODOP010000004.1"/>
</dbReference>
<reference evidence="1 2" key="1">
    <citation type="submission" date="2022-09" db="EMBL/GenBank/DDBJ databases">
        <title>Genome sequencing of Flavivirga sp. MEBiC05379.</title>
        <authorList>
            <person name="Oh H.-M."/>
            <person name="Kwon K.K."/>
            <person name="Park M.J."/>
            <person name="Yang S.-H."/>
        </authorList>
    </citation>
    <scope>NUCLEOTIDE SEQUENCE [LARGE SCALE GENOMIC DNA]</scope>
    <source>
        <strain evidence="1 2">MEBiC05379</strain>
    </source>
</reference>
<name>A0ABU7Y0R5_9FLAO</name>